<dbReference type="Proteomes" id="UP001178461">
    <property type="component" value="Chromosome 5"/>
</dbReference>
<sequence length="68" mass="7470">MPTVSGKPSRQGCRQEKGAFCSSRRCYVGSAVGPRSRLPVLGRGWGRRTLTLPDDNGFCSLVVWNRNS</sequence>
<accession>A0AA35P509</accession>
<name>A0AA35P509_9SAUR</name>
<reference evidence="1" key="1">
    <citation type="submission" date="2022-12" db="EMBL/GenBank/DDBJ databases">
        <authorList>
            <person name="Alioto T."/>
            <person name="Alioto T."/>
            <person name="Gomez Garrido J."/>
        </authorList>
    </citation>
    <scope>NUCLEOTIDE SEQUENCE</scope>
</reference>
<keyword evidence="2" id="KW-1185">Reference proteome</keyword>
<evidence type="ECO:0000313" key="1">
    <source>
        <dbReference type="EMBL" id="CAI5775796.1"/>
    </source>
</evidence>
<protein>
    <submittedName>
        <fullName evidence="1">Uncharacterized protein</fullName>
    </submittedName>
</protein>
<dbReference type="AlphaFoldDB" id="A0AA35P509"/>
<dbReference type="EMBL" id="OX395130">
    <property type="protein sequence ID" value="CAI5775796.1"/>
    <property type="molecule type" value="Genomic_DNA"/>
</dbReference>
<proteinExistence type="predicted"/>
<evidence type="ECO:0000313" key="2">
    <source>
        <dbReference type="Proteomes" id="UP001178461"/>
    </source>
</evidence>
<organism evidence="1 2">
    <name type="scientific">Podarcis lilfordi</name>
    <name type="common">Lilford's wall lizard</name>
    <dbReference type="NCBI Taxonomy" id="74358"/>
    <lineage>
        <taxon>Eukaryota</taxon>
        <taxon>Metazoa</taxon>
        <taxon>Chordata</taxon>
        <taxon>Craniata</taxon>
        <taxon>Vertebrata</taxon>
        <taxon>Euteleostomi</taxon>
        <taxon>Lepidosauria</taxon>
        <taxon>Squamata</taxon>
        <taxon>Bifurcata</taxon>
        <taxon>Unidentata</taxon>
        <taxon>Episquamata</taxon>
        <taxon>Laterata</taxon>
        <taxon>Lacertibaenia</taxon>
        <taxon>Lacertidae</taxon>
        <taxon>Podarcis</taxon>
    </lineage>
</organism>
<gene>
    <name evidence="1" type="ORF">PODLI_1B039468</name>
</gene>